<evidence type="ECO:0000313" key="3">
    <source>
        <dbReference type="Proteomes" id="UP001498398"/>
    </source>
</evidence>
<protein>
    <submittedName>
        <fullName evidence="2">Uncharacterized protein</fullName>
    </submittedName>
</protein>
<evidence type="ECO:0000256" key="1">
    <source>
        <dbReference type="SAM" id="MobiDB-lite"/>
    </source>
</evidence>
<feature type="compositionally biased region" description="Basic and acidic residues" evidence="1">
    <location>
        <begin position="26"/>
        <end position="35"/>
    </location>
</feature>
<gene>
    <name evidence="2" type="ORF">VKT23_015116</name>
</gene>
<name>A0ABR1J1Z8_9AGAR</name>
<accession>A0ABR1J1Z8</accession>
<comment type="caution">
    <text evidence="2">The sequence shown here is derived from an EMBL/GenBank/DDBJ whole genome shotgun (WGS) entry which is preliminary data.</text>
</comment>
<keyword evidence="3" id="KW-1185">Reference proteome</keyword>
<proteinExistence type="predicted"/>
<feature type="region of interest" description="Disordered" evidence="1">
    <location>
        <begin position="1"/>
        <end position="35"/>
    </location>
</feature>
<dbReference type="EMBL" id="JBANRG010000049">
    <property type="protein sequence ID" value="KAK7444799.1"/>
    <property type="molecule type" value="Genomic_DNA"/>
</dbReference>
<reference evidence="2 3" key="1">
    <citation type="submission" date="2024-01" db="EMBL/GenBank/DDBJ databases">
        <title>A draft genome for the cacao thread blight pathogen Marasmiellus scandens.</title>
        <authorList>
            <person name="Baruah I.K."/>
            <person name="Leung J."/>
            <person name="Bukari Y."/>
            <person name="Amoako-Attah I."/>
            <person name="Meinhardt L.W."/>
            <person name="Bailey B.A."/>
            <person name="Cohen S.P."/>
        </authorList>
    </citation>
    <scope>NUCLEOTIDE SEQUENCE [LARGE SCALE GENOMIC DNA]</scope>
    <source>
        <strain evidence="2 3">GH-19</strain>
    </source>
</reference>
<evidence type="ECO:0000313" key="2">
    <source>
        <dbReference type="EMBL" id="KAK7444799.1"/>
    </source>
</evidence>
<organism evidence="2 3">
    <name type="scientific">Marasmiellus scandens</name>
    <dbReference type="NCBI Taxonomy" id="2682957"/>
    <lineage>
        <taxon>Eukaryota</taxon>
        <taxon>Fungi</taxon>
        <taxon>Dikarya</taxon>
        <taxon>Basidiomycota</taxon>
        <taxon>Agaricomycotina</taxon>
        <taxon>Agaricomycetes</taxon>
        <taxon>Agaricomycetidae</taxon>
        <taxon>Agaricales</taxon>
        <taxon>Marasmiineae</taxon>
        <taxon>Omphalotaceae</taxon>
        <taxon>Marasmiellus</taxon>
    </lineage>
</organism>
<dbReference type="Proteomes" id="UP001498398">
    <property type="component" value="Unassembled WGS sequence"/>
</dbReference>
<sequence>MVGPTTPARPKMTGSSSKTPRTIRKSRQETTVELQKDCDSAVTDIEDNPTDFCGHYFLFQPPEGALDSCIDKLQKEGHINQDGAWVDFGVRRSSERETYDLPTLAANVLSAYPDKREVTCKFKSRPRHITKSETVGSSFMTDTVCACIVSTVPPPIRR</sequence>